<evidence type="ECO:0000259" key="1">
    <source>
        <dbReference type="Pfam" id="PF17855"/>
    </source>
</evidence>
<dbReference type="Pfam" id="PF17855">
    <property type="entry name" value="MCM_lid"/>
    <property type="match status" value="1"/>
</dbReference>
<organism evidence="2">
    <name type="scientific">Micrurus corallinus</name>
    <name type="common">Brazilian coral snake</name>
    <dbReference type="NCBI Taxonomy" id="54390"/>
    <lineage>
        <taxon>Eukaryota</taxon>
        <taxon>Metazoa</taxon>
        <taxon>Chordata</taxon>
        <taxon>Craniata</taxon>
        <taxon>Vertebrata</taxon>
        <taxon>Euteleostomi</taxon>
        <taxon>Lepidosauria</taxon>
        <taxon>Squamata</taxon>
        <taxon>Bifurcata</taxon>
        <taxon>Unidentata</taxon>
        <taxon>Episquamata</taxon>
        <taxon>Toxicofera</taxon>
        <taxon>Serpentes</taxon>
        <taxon>Colubroidea</taxon>
        <taxon>Elapidae</taxon>
        <taxon>Elapinae</taxon>
        <taxon>Micrurus</taxon>
    </lineage>
</organism>
<sequence length="115" mass="13126">MGILRLATALARLRRVDMVEKEDVNEAMRLMEMSKDSLLVDRGQPNRMQRPSELIFAAIRELVPPGGAHSVQLTEAEQHCVSKGFTPTQFQAALSEYEELNIWQVNQKKTRLTFI</sequence>
<reference evidence="2" key="1">
    <citation type="submission" date="2017-07" db="EMBL/GenBank/DDBJ databases">
        <authorList>
            <person name="Mikheyev A."/>
            <person name="Grau M."/>
        </authorList>
    </citation>
    <scope>NUCLEOTIDE SEQUENCE</scope>
    <source>
        <tissue evidence="2">Venom_gland</tissue>
    </source>
</reference>
<protein>
    <recommendedName>
        <fullName evidence="1">MCM AAA-lid domain-containing protein</fullName>
    </recommendedName>
</protein>
<feature type="domain" description="MCM AAA-lid" evidence="1">
    <location>
        <begin position="2"/>
        <end position="34"/>
    </location>
</feature>
<proteinExistence type="predicted"/>
<name>A0A2D4FVH7_MICCO</name>
<dbReference type="InterPro" id="IPR041562">
    <property type="entry name" value="MCM_lid"/>
</dbReference>
<dbReference type="Pfam" id="PF24901">
    <property type="entry name" value="WHD_MCM7"/>
    <property type="match status" value="1"/>
</dbReference>
<dbReference type="EMBL" id="IACJ01094568">
    <property type="protein sequence ID" value="LAA51491.1"/>
    <property type="molecule type" value="Transcribed_RNA"/>
</dbReference>
<dbReference type="InterPro" id="IPR027417">
    <property type="entry name" value="P-loop_NTPase"/>
</dbReference>
<dbReference type="AlphaFoldDB" id="A0A2D4FVH7"/>
<evidence type="ECO:0000313" key="2">
    <source>
        <dbReference type="EMBL" id="LAA51495.1"/>
    </source>
</evidence>
<dbReference type="EMBL" id="IACJ01094569">
    <property type="protein sequence ID" value="LAA51495.1"/>
    <property type="molecule type" value="Transcribed_RNA"/>
</dbReference>
<dbReference type="Gene3D" id="3.40.50.300">
    <property type="entry name" value="P-loop containing nucleotide triphosphate hydrolases"/>
    <property type="match status" value="1"/>
</dbReference>
<reference evidence="2" key="2">
    <citation type="submission" date="2017-11" db="EMBL/GenBank/DDBJ databases">
        <title>Coralsnake Venomics: Analyses of Venom Gland Transcriptomes and Proteomes of Six Brazilian Taxa.</title>
        <authorList>
            <person name="Aird S.D."/>
            <person name="Jorge da Silva N."/>
            <person name="Qiu L."/>
            <person name="Villar-Briones A."/>
            <person name="Aparecida-Saddi V."/>
            <person name="Campos-Telles M.P."/>
            <person name="Grau M."/>
            <person name="Mikheyev A.S."/>
        </authorList>
    </citation>
    <scope>NUCLEOTIDE SEQUENCE</scope>
    <source>
        <tissue evidence="2">Venom_gland</tissue>
    </source>
</reference>
<accession>A0A2D4FVH7</accession>